<evidence type="ECO:0000313" key="4">
    <source>
        <dbReference type="Proteomes" id="UP000838412"/>
    </source>
</evidence>
<dbReference type="Gene3D" id="3.40.50.1820">
    <property type="entry name" value="alpha/beta hydrolase"/>
    <property type="match status" value="1"/>
</dbReference>
<dbReference type="Pfam" id="PF07859">
    <property type="entry name" value="Abhydrolase_3"/>
    <property type="match status" value="1"/>
</dbReference>
<dbReference type="EMBL" id="OV696687">
    <property type="protein sequence ID" value="CAH1253348.1"/>
    <property type="molecule type" value="Genomic_DNA"/>
</dbReference>
<dbReference type="SUPFAM" id="SSF53474">
    <property type="entry name" value="alpha/beta-Hydrolases"/>
    <property type="match status" value="1"/>
</dbReference>
<evidence type="ECO:0000256" key="1">
    <source>
        <dbReference type="ARBA" id="ARBA00022801"/>
    </source>
</evidence>
<dbReference type="AlphaFoldDB" id="A0A8J9ZEW7"/>
<dbReference type="OrthoDB" id="408631at2759"/>
<dbReference type="Proteomes" id="UP000838412">
    <property type="component" value="Chromosome 2"/>
</dbReference>
<proteinExistence type="predicted"/>
<dbReference type="PANTHER" id="PTHR48081">
    <property type="entry name" value="AB HYDROLASE SUPERFAMILY PROTEIN C4A8.06C"/>
    <property type="match status" value="1"/>
</dbReference>
<accession>A0A8J9ZEW7</accession>
<dbReference type="GO" id="GO:0016787">
    <property type="term" value="F:hydrolase activity"/>
    <property type="evidence" value="ECO:0007669"/>
    <property type="project" value="UniProtKB-KW"/>
</dbReference>
<evidence type="ECO:0000313" key="3">
    <source>
        <dbReference type="EMBL" id="CAH1253348.1"/>
    </source>
</evidence>
<dbReference type="InterPro" id="IPR013094">
    <property type="entry name" value="AB_hydrolase_3"/>
</dbReference>
<dbReference type="InterPro" id="IPR050300">
    <property type="entry name" value="GDXG_lipolytic_enzyme"/>
</dbReference>
<keyword evidence="4" id="KW-1185">Reference proteome</keyword>
<dbReference type="PANTHER" id="PTHR48081:SF8">
    <property type="entry name" value="ALPHA_BETA HYDROLASE FOLD-3 DOMAIN-CONTAINING PROTEIN-RELATED"/>
    <property type="match status" value="1"/>
</dbReference>
<name>A0A8J9ZEW7_BRALA</name>
<gene>
    <name evidence="3" type="primary">NCEH1</name>
    <name evidence="3" type="ORF">BLAG_LOCUS13157</name>
</gene>
<reference evidence="3" key="1">
    <citation type="submission" date="2022-01" db="EMBL/GenBank/DDBJ databases">
        <authorList>
            <person name="Braso-Vives M."/>
        </authorList>
    </citation>
    <scope>NUCLEOTIDE SEQUENCE</scope>
</reference>
<sequence length="299" mass="33044">MVWVEVAIAMSALGVLAYWRYTPVPPEGISNRESRKEKLRVKKILVDIASVLEFLDVTTVVQFLRASLKYMSPPTMAVPESLLKVSETTFDGVKVMVLEPLSAQRQSAVPGLVYYHGGGFCLGTTAYSFPFTSHLALELGIVVIVVDYRLAPEHKFPAGLNDCVTATKYFLRHARRYNVDPSRIGIAGASSGGNFAAVVALKLAREKQEPALKLQVLLNPVTQLLRFTTSAYKYGPCEVRSIWEMAYFTSLYLYGNRSKVNLVLADPNPAKLEGTHYLNFVDPSLVDTTPPPPSLQEDV</sequence>
<organism evidence="3 4">
    <name type="scientific">Branchiostoma lanceolatum</name>
    <name type="common">Common lancelet</name>
    <name type="synonym">Amphioxus lanceolatum</name>
    <dbReference type="NCBI Taxonomy" id="7740"/>
    <lineage>
        <taxon>Eukaryota</taxon>
        <taxon>Metazoa</taxon>
        <taxon>Chordata</taxon>
        <taxon>Cephalochordata</taxon>
        <taxon>Leptocardii</taxon>
        <taxon>Amphioxiformes</taxon>
        <taxon>Branchiostomatidae</taxon>
        <taxon>Branchiostoma</taxon>
    </lineage>
</organism>
<keyword evidence="1" id="KW-0378">Hydrolase</keyword>
<evidence type="ECO:0000259" key="2">
    <source>
        <dbReference type="Pfam" id="PF07859"/>
    </source>
</evidence>
<dbReference type="InterPro" id="IPR029058">
    <property type="entry name" value="AB_hydrolase_fold"/>
</dbReference>
<feature type="domain" description="Alpha/beta hydrolase fold-3" evidence="2">
    <location>
        <begin position="112"/>
        <end position="262"/>
    </location>
</feature>
<protein>
    <submittedName>
        <fullName evidence="3">NCEH1 protein</fullName>
    </submittedName>
</protein>